<dbReference type="Proteomes" id="UP000182725">
    <property type="component" value="Unassembled WGS sequence"/>
</dbReference>
<dbReference type="RefSeq" id="WP_074713629.1">
    <property type="nucleotide sequence ID" value="NZ_FNTV01000002.1"/>
</dbReference>
<accession>A0A1H5PEE6</accession>
<dbReference type="InterPro" id="IPR029076">
    <property type="entry name" value="Imm47"/>
</dbReference>
<evidence type="ECO:0000313" key="3">
    <source>
        <dbReference type="Proteomes" id="UP000182725"/>
    </source>
</evidence>
<name>A0A1H5PEE6_9MICC</name>
<dbReference type="EMBL" id="FNTV01000002">
    <property type="protein sequence ID" value="SEF12146.1"/>
    <property type="molecule type" value="Genomic_DNA"/>
</dbReference>
<dbReference type="AlphaFoldDB" id="A0A1H5PEE6"/>
<organism evidence="2 3">
    <name type="scientific">Arthrobacter alpinus</name>
    <dbReference type="NCBI Taxonomy" id="656366"/>
    <lineage>
        <taxon>Bacteria</taxon>
        <taxon>Bacillati</taxon>
        <taxon>Actinomycetota</taxon>
        <taxon>Actinomycetes</taxon>
        <taxon>Micrococcales</taxon>
        <taxon>Micrococcaceae</taxon>
        <taxon>Arthrobacter</taxon>
    </lineage>
</organism>
<feature type="region of interest" description="Disordered" evidence="1">
    <location>
        <begin position="284"/>
        <end position="317"/>
    </location>
</feature>
<proteinExistence type="predicted"/>
<feature type="compositionally biased region" description="Low complexity" evidence="1">
    <location>
        <begin position="288"/>
        <end position="309"/>
    </location>
</feature>
<gene>
    <name evidence="2" type="ORF">SAMN04489740_4192</name>
</gene>
<evidence type="ECO:0000313" key="2">
    <source>
        <dbReference type="EMBL" id="SEF12146.1"/>
    </source>
</evidence>
<sequence length="583" mass="63368">MTSDQLFDGVWFGPPKALSEKDAVHARFHEEGRVSFHGVLRGCIEFCKMGDFSKRQLVFDTLQSTSDSFEALDALAAGAAVGRERDFKKDRFWSFTTHAADEVHERLAGLGTVMLARHIAPECLRMLKDESTPRERWGRAYASLDSLLDLESGSVTAQSSYDEIGDAVFAVLDGLKPKYIINGKRFEAAGTMNVMIASAERALESGEPFSNRDAASCLSIWTGDLCPVFTDHHLTAADVQGLADYVSRISQLDWKPGHKYFYGHDVEGGPGLRSVEPAFEALSPARRPTTSASLPTAVSASSATAPPSAQLSGGAWFGPAQPGSERDAILASLQVSTAGPETQFRDALELCKMGDFTHRQTVFDTLQGAAEERDALDAFFVSAAIGRDSDFERTGFWTFLETHDSAYFHIAGSGLDLLARAFIPQLLAILEEESTLHETWEQAYSSLDTLLDLASESVFETNDPDEIAAAAHTILGRQRSQYLLRGKPFEITAITDSMIASVTGALEQGKPFSNVGYAPLLSVWTGDLCPAIDTERLTAVDVQALIAYVIRISQLAWQPGHKYFYGHDVDGGPGLGPVPPPRA</sequence>
<protein>
    <submittedName>
        <fullName evidence="2">Immunity protein 47</fullName>
    </submittedName>
</protein>
<reference evidence="2 3" key="1">
    <citation type="submission" date="2016-10" db="EMBL/GenBank/DDBJ databases">
        <authorList>
            <person name="de Groot N.N."/>
        </authorList>
    </citation>
    <scope>NUCLEOTIDE SEQUENCE [LARGE SCALE GENOMIC DNA]</scope>
    <source>
        <strain evidence="2 3">DSM 22274</strain>
    </source>
</reference>
<dbReference type="Pfam" id="PF15573">
    <property type="entry name" value="Imm47"/>
    <property type="match status" value="2"/>
</dbReference>
<evidence type="ECO:0000256" key="1">
    <source>
        <dbReference type="SAM" id="MobiDB-lite"/>
    </source>
</evidence>